<dbReference type="STRING" id="933852.A0A0C2XRU0"/>
<gene>
    <name evidence="14" type="ORF">M408DRAFT_20833</name>
</gene>
<organism evidence="14 15">
    <name type="scientific">Serendipita vermifera MAFF 305830</name>
    <dbReference type="NCBI Taxonomy" id="933852"/>
    <lineage>
        <taxon>Eukaryota</taxon>
        <taxon>Fungi</taxon>
        <taxon>Dikarya</taxon>
        <taxon>Basidiomycota</taxon>
        <taxon>Agaricomycotina</taxon>
        <taxon>Agaricomycetes</taxon>
        <taxon>Sebacinales</taxon>
        <taxon>Serendipitaceae</taxon>
        <taxon>Serendipita</taxon>
    </lineage>
</organism>
<dbReference type="EMBL" id="KN824281">
    <property type="protein sequence ID" value="KIM31592.1"/>
    <property type="molecule type" value="Genomic_DNA"/>
</dbReference>
<evidence type="ECO:0000256" key="8">
    <source>
        <dbReference type="ARBA" id="ARBA00023002"/>
    </source>
</evidence>
<keyword evidence="7" id="KW-0521">NADP</keyword>
<protein>
    <recommendedName>
        <fullName evidence="5">2,5-diamino-6-ribosylamino-4(3H)-pyrimidinone 5'-phosphate reductase</fullName>
        <ecNumber evidence="4">1.1.1.302</ecNumber>
    </recommendedName>
    <alternativeName>
        <fullName evidence="10">2,5-diamino-6-(5-phospho-D-ribosylamino)pyrimidin-4(3H)-one reductase</fullName>
    </alternativeName>
    <alternativeName>
        <fullName evidence="9">2,5-diamino-6-ribitylamino-4(3H)-pyrimidinone 5'-phosphate synthase</fullName>
    </alternativeName>
</protein>
<proteinExistence type="inferred from homology"/>
<evidence type="ECO:0000259" key="13">
    <source>
        <dbReference type="Pfam" id="PF01872"/>
    </source>
</evidence>
<evidence type="ECO:0000256" key="4">
    <source>
        <dbReference type="ARBA" id="ARBA00012851"/>
    </source>
</evidence>
<dbReference type="InterPro" id="IPR024072">
    <property type="entry name" value="DHFR-like_dom_sf"/>
</dbReference>
<dbReference type="SUPFAM" id="SSF53597">
    <property type="entry name" value="Dihydrofolate reductase-like"/>
    <property type="match status" value="1"/>
</dbReference>
<feature type="domain" description="Bacterial bifunctional deaminase-reductase C-terminal" evidence="13">
    <location>
        <begin position="12"/>
        <end position="137"/>
    </location>
</feature>
<keyword evidence="6" id="KW-0686">Riboflavin biosynthesis</keyword>
<evidence type="ECO:0000256" key="9">
    <source>
        <dbReference type="ARBA" id="ARBA00030073"/>
    </source>
</evidence>
<comment type="pathway">
    <text evidence="2">Cofactor biosynthesis; riboflavin biosynthesis.</text>
</comment>
<sequence length="147" mass="15457">MPVDCKLLENAVAGRGKAPILFCGPPAIDHEMAERMFALMDRGATVITLPLDDAGRLSLEDVCDSLFARGYRSIMIEGGQSVISSCLSPPTLALINKVIITIAPVVVGSTGMSVSGSETEQMKRLKLTASGSLESDLIAAYDVLDAS</sequence>
<keyword evidence="8" id="KW-0560">Oxidoreductase</keyword>
<dbReference type="PANTHER" id="PTHR38011:SF7">
    <property type="entry name" value="2,5-DIAMINO-6-RIBOSYLAMINO-4(3H)-PYRIMIDINONE 5'-PHOSPHATE REDUCTASE"/>
    <property type="match status" value="1"/>
</dbReference>
<evidence type="ECO:0000313" key="14">
    <source>
        <dbReference type="EMBL" id="KIM31592.1"/>
    </source>
</evidence>
<dbReference type="AlphaFoldDB" id="A0A0C2XRU0"/>
<evidence type="ECO:0000256" key="11">
    <source>
        <dbReference type="ARBA" id="ARBA00047550"/>
    </source>
</evidence>
<evidence type="ECO:0000256" key="10">
    <source>
        <dbReference type="ARBA" id="ARBA00031630"/>
    </source>
</evidence>
<accession>A0A0C2XRU0</accession>
<comment type="similarity">
    <text evidence="3">Belongs to the HTP reductase family.</text>
</comment>
<comment type="function">
    <text evidence="1">Catalyzes an early step in riboflavin biosynthesis, the NADPH-dependent reduction of the ribose side chain of 2,5-diamino-6-ribosylamino-4(3H)-pyrimidinone 5'-phosphate, yielding 2,5-diamino-6-ribitylamino-4(3H)-pyrimidinone 5'-phosphate.</text>
</comment>
<evidence type="ECO:0000256" key="1">
    <source>
        <dbReference type="ARBA" id="ARBA00003555"/>
    </source>
</evidence>
<dbReference type="OrthoDB" id="5432at2759"/>
<dbReference type="GO" id="GO:0009231">
    <property type="term" value="P:riboflavin biosynthetic process"/>
    <property type="evidence" value="ECO:0007669"/>
    <property type="project" value="UniProtKB-KW"/>
</dbReference>
<reference evidence="14 15" key="1">
    <citation type="submission" date="2014-04" db="EMBL/GenBank/DDBJ databases">
        <authorList>
            <consortium name="DOE Joint Genome Institute"/>
            <person name="Kuo A."/>
            <person name="Zuccaro A."/>
            <person name="Kohler A."/>
            <person name="Nagy L.G."/>
            <person name="Floudas D."/>
            <person name="Copeland A."/>
            <person name="Barry K.W."/>
            <person name="Cichocki N."/>
            <person name="Veneault-Fourrey C."/>
            <person name="LaButti K."/>
            <person name="Lindquist E.A."/>
            <person name="Lipzen A."/>
            <person name="Lundell T."/>
            <person name="Morin E."/>
            <person name="Murat C."/>
            <person name="Sun H."/>
            <person name="Tunlid A."/>
            <person name="Henrissat B."/>
            <person name="Grigoriev I.V."/>
            <person name="Hibbett D.S."/>
            <person name="Martin F."/>
            <person name="Nordberg H.P."/>
            <person name="Cantor M.N."/>
            <person name="Hua S.X."/>
        </authorList>
    </citation>
    <scope>NUCLEOTIDE SEQUENCE [LARGE SCALE GENOMIC DNA]</scope>
    <source>
        <strain evidence="14 15">MAFF 305830</strain>
    </source>
</reference>
<evidence type="ECO:0000256" key="6">
    <source>
        <dbReference type="ARBA" id="ARBA00022619"/>
    </source>
</evidence>
<comment type="catalytic activity">
    <reaction evidence="12">
        <text>2,5-diamino-6-(1-D-ribitylamino)pyrimidin-4(3H)-one 5'-phosphate + NADP(+) = 2,5-diamino-6-(1-D-ribosylamino)pyrimidin-4(3H)-one 5'-phosphate + NADPH + H(+)</text>
        <dbReference type="Rhea" id="RHEA:27278"/>
        <dbReference type="ChEBI" id="CHEBI:15378"/>
        <dbReference type="ChEBI" id="CHEBI:57783"/>
        <dbReference type="ChEBI" id="CHEBI:58349"/>
        <dbReference type="ChEBI" id="CHEBI:58890"/>
        <dbReference type="ChEBI" id="CHEBI:59545"/>
        <dbReference type="EC" id="1.1.1.302"/>
    </reaction>
</comment>
<evidence type="ECO:0000256" key="12">
    <source>
        <dbReference type="ARBA" id="ARBA00049020"/>
    </source>
</evidence>
<dbReference type="PANTHER" id="PTHR38011">
    <property type="entry name" value="DIHYDROFOLATE REDUCTASE FAMILY PROTEIN (AFU_ORTHOLOGUE AFUA_8G06820)"/>
    <property type="match status" value="1"/>
</dbReference>
<keyword evidence="15" id="KW-1185">Reference proteome</keyword>
<evidence type="ECO:0000256" key="2">
    <source>
        <dbReference type="ARBA" id="ARBA00005104"/>
    </source>
</evidence>
<comment type="catalytic activity">
    <reaction evidence="11">
        <text>2,5-diamino-6-(1-D-ribitylamino)pyrimidin-4(3H)-one 5'-phosphate + NAD(+) = 2,5-diamino-6-(1-D-ribosylamino)pyrimidin-4(3H)-one 5'-phosphate + NADH + H(+)</text>
        <dbReference type="Rhea" id="RHEA:27274"/>
        <dbReference type="ChEBI" id="CHEBI:15378"/>
        <dbReference type="ChEBI" id="CHEBI:57540"/>
        <dbReference type="ChEBI" id="CHEBI:57945"/>
        <dbReference type="ChEBI" id="CHEBI:58890"/>
        <dbReference type="ChEBI" id="CHEBI:59545"/>
        <dbReference type="EC" id="1.1.1.302"/>
    </reaction>
</comment>
<evidence type="ECO:0000256" key="3">
    <source>
        <dbReference type="ARBA" id="ARBA00009723"/>
    </source>
</evidence>
<evidence type="ECO:0000256" key="5">
    <source>
        <dbReference type="ARBA" id="ARBA00015035"/>
    </source>
</evidence>
<dbReference type="Proteomes" id="UP000054097">
    <property type="component" value="Unassembled WGS sequence"/>
</dbReference>
<dbReference type="HOGENOM" id="CLU_1606573_0_0_1"/>
<evidence type="ECO:0000256" key="7">
    <source>
        <dbReference type="ARBA" id="ARBA00022857"/>
    </source>
</evidence>
<dbReference type="InterPro" id="IPR050765">
    <property type="entry name" value="Riboflavin_Biosynth_HTPR"/>
</dbReference>
<evidence type="ECO:0000313" key="15">
    <source>
        <dbReference type="Proteomes" id="UP000054097"/>
    </source>
</evidence>
<dbReference type="Pfam" id="PF01872">
    <property type="entry name" value="RibD_C"/>
    <property type="match status" value="1"/>
</dbReference>
<dbReference type="GO" id="GO:0008703">
    <property type="term" value="F:5-amino-6-(5-phosphoribosylamino)uracil reductase activity"/>
    <property type="evidence" value="ECO:0007669"/>
    <property type="project" value="InterPro"/>
</dbReference>
<name>A0A0C2XRU0_SERVB</name>
<dbReference type="InterPro" id="IPR002734">
    <property type="entry name" value="RibDG_C"/>
</dbReference>
<reference evidence="15" key="2">
    <citation type="submission" date="2015-01" db="EMBL/GenBank/DDBJ databases">
        <title>Evolutionary Origins and Diversification of the Mycorrhizal Mutualists.</title>
        <authorList>
            <consortium name="DOE Joint Genome Institute"/>
            <consortium name="Mycorrhizal Genomics Consortium"/>
            <person name="Kohler A."/>
            <person name="Kuo A."/>
            <person name="Nagy L.G."/>
            <person name="Floudas D."/>
            <person name="Copeland A."/>
            <person name="Barry K.W."/>
            <person name="Cichocki N."/>
            <person name="Veneault-Fourrey C."/>
            <person name="LaButti K."/>
            <person name="Lindquist E.A."/>
            <person name="Lipzen A."/>
            <person name="Lundell T."/>
            <person name="Morin E."/>
            <person name="Murat C."/>
            <person name="Riley R."/>
            <person name="Ohm R."/>
            <person name="Sun H."/>
            <person name="Tunlid A."/>
            <person name="Henrissat B."/>
            <person name="Grigoriev I.V."/>
            <person name="Hibbett D.S."/>
            <person name="Martin F."/>
        </authorList>
    </citation>
    <scope>NUCLEOTIDE SEQUENCE [LARGE SCALE GENOMIC DNA]</scope>
    <source>
        <strain evidence="15">MAFF 305830</strain>
    </source>
</reference>
<dbReference type="EC" id="1.1.1.302" evidence="4"/>
<dbReference type="Gene3D" id="3.40.430.10">
    <property type="entry name" value="Dihydrofolate Reductase, subunit A"/>
    <property type="match status" value="1"/>
</dbReference>